<dbReference type="PANTHER" id="PTHR45922:SF1">
    <property type="entry name" value="CLEAVAGE AND POLYADENYLATION SPECIFICITY FACTOR SUBUNIT 2"/>
    <property type="match status" value="1"/>
</dbReference>
<feature type="region of interest" description="Disordered" evidence="3">
    <location>
        <begin position="581"/>
        <end position="652"/>
    </location>
</feature>
<proteinExistence type="inferred from homology"/>
<dbReference type="InterPro" id="IPR001279">
    <property type="entry name" value="Metallo-B-lactamas"/>
</dbReference>
<accession>A0A1E3NFA6</accession>
<dbReference type="PANTHER" id="PTHR45922">
    <property type="entry name" value="CLEAVAGE AND POLYADENYLATION SPECIFICITY FACTOR SUBUNIT 2"/>
    <property type="match status" value="1"/>
</dbReference>
<protein>
    <recommendedName>
        <fullName evidence="1">Cleavage and polyadenylation specificity factor subunit 2</fullName>
    </recommendedName>
    <alternativeName>
        <fullName evidence="1">Cleavage and polyadenylation specificity factor 100 kDa subunit</fullName>
    </alternativeName>
</protein>
<dbReference type="Gene3D" id="3.60.15.10">
    <property type="entry name" value="Ribonuclease Z/Hydroxyacylglutathione hydrolase-like"/>
    <property type="match status" value="1"/>
</dbReference>
<dbReference type="InterPro" id="IPR025069">
    <property type="entry name" value="Cpsf2_C"/>
</dbReference>
<feature type="coiled-coil region" evidence="2">
    <location>
        <begin position="418"/>
        <end position="445"/>
    </location>
</feature>
<name>A0A1E3NFA6_9ASCO</name>
<dbReference type="GO" id="GO:0005847">
    <property type="term" value="C:mRNA cleavage and polyadenylation specificity factor complex"/>
    <property type="evidence" value="ECO:0007669"/>
    <property type="project" value="InterPro"/>
</dbReference>
<evidence type="ECO:0000259" key="5">
    <source>
        <dbReference type="Pfam" id="PF16661"/>
    </source>
</evidence>
<gene>
    <name evidence="6" type="ORF">PICMEDRAFT_18186</name>
</gene>
<dbReference type="STRING" id="763406.A0A1E3NFA6"/>
<dbReference type="Pfam" id="PF13299">
    <property type="entry name" value="CPSF100_C"/>
    <property type="match status" value="1"/>
</dbReference>
<evidence type="ECO:0000256" key="3">
    <source>
        <dbReference type="SAM" id="MobiDB-lite"/>
    </source>
</evidence>
<dbReference type="InterPro" id="IPR027075">
    <property type="entry name" value="CPSF2"/>
</dbReference>
<dbReference type="EMBL" id="KV454006">
    <property type="protein sequence ID" value="ODQ44804.1"/>
    <property type="molecule type" value="Genomic_DNA"/>
</dbReference>
<dbReference type="Pfam" id="PF16661">
    <property type="entry name" value="Lactamase_B_6"/>
    <property type="match status" value="1"/>
</dbReference>
<reference evidence="6 7" key="1">
    <citation type="journal article" date="2016" name="Proc. Natl. Acad. Sci. U.S.A.">
        <title>Comparative genomics of biotechnologically important yeasts.</title>
        <authorList>
            <person name="Riley R."/>
            <person name="Haridas S."/>
            <person name="Wolfe K.H."/>
            <person name="Lopes M.R."/>
            <person name="Hittinger C.T."/>
            <person name="Goeker M."/>
            <person name="Salamov A.A."/>
            <person name="Wisecaver J.H."/>
            <person name="Long T.M."/>
            <person name="Calvey C.H."/>
            <person name="Aerts A.L."/>
            <person name="Barry K.W."/>
            <person name="Choi C."/>
            <person name="Clum A."/>
            <person name="Coughlan A.Y."/>
            <person name="Deshpande S."/>
            <person name="Douglass A.P."/>
            <person name="Hanson S.J."/>
            <person name="Klenk H.-P."/>
            <person name="LaButti K.M."/>
            <person name="Lapidus A."/>
            <person name="Lindquist E.A."/>
            <person name="Lipzen A.M."/>
            <person name="Meier-Kolthoff J.P."/>
            <person name="Ohm R.A."/>
            <person name="Otillar R.P."/>
            <person name="Pangilinan J.L."/>
            <person name="Peng Y."/>
            <person name="Rokas A."/>
            <person name="Rosa C.A."/>
            <person name="Scheuner C."/>
            <person name="Sibirny A.A."/>
            <person name="Slot J.C."/>
            <person name="Stielow J.B."/>
            <person name="Sun H."/>
            <person name="Kurtzman C.P."/>
            <person name="Blackwell M."/>
            <person name="Grigoriev I.V."/>
            <person name="Jeffries T.W."/>
        </authorList>
    </citation>
    <scope>NUCLEOTIDE SEQUENCE [LARGE SCALE GENOMIC DNA]</scope>
    <source>
        <strain evidence="6 7">NRRL Y-2026</strain>
    </source>
</reference>
<keyword evidence="1" id="KW-0539">Nucleus</keyword>
<dbReference type="GO" id="GO:0006397">
    <property type="term" value="P:mRNA processing"/>
    <property type="evidence" value="ECO:0007669"/>
    <property type="project" value="UniProtKB-KW"/>
</dbReference>
<evidence type="ECO:0000313" key="6">
    <source>
        <dbReference type="EMBL" id="ODQ44804.1"/>
    </source>
</evidence>
<dbReference type="GeneID" id="30178595"/>
<feature type="compositionally biased region" description="Basic residues" evidence="3">
    <location>
        <begin position="614"/>
        <end position="637"/>
    </location>
</feature>
<dbReference type="OrthoDB" id="64353at2759"/>
<evidence type="ECO:0000313" key="7">
    <source>
        <dbReference type="Proteomes" id="UP000094455"/>
    </source>
</evidence>
<keyword evidence="1" id="KW-0507">mRNA processing</keyword>
<dbReference type="SUPFAM" id="SSF56281">
    <property type="entry name" value="Metallo-hydrolase/oxidoreductase"/>
    <property type="match status" value="1"/>
</dbReference>
<dbReference type="Proteomes" id="UP000094455">
    <property type="component" value="Unassembled WGS sequence"/>
</dbReference>
<dbReference type="AlphaFoldDB" id="A0A1E3NFA6"/>
<dbReference type="GO" id="GO:0003723">
    <property type="term" value="F:RNA binding"/>
    <property type="evidence" value="ECO:0007669"/>
    <property type="project" value="UniProtKB-KW"/>
</dbReference>
<keyword evidence="7" id="KW-1185">Reference proteome</keyword>
<feature type="domain" description="Cleavage and polyadenylation specificity factor 2 C-terminal" evidence="4">
    <location>
        <begin position="821"/>
        <end position="892"/>
    </location>
</feature>
<feature type="domain" description="Metallo-beta-lactamase" evidence="5">
    <location>
        <begin position="16"/>
        <end position="201"/>
    </location>
</feature>
<keyword evidence="2" id="KW-0175">Coiled coil</keyword>
<comment type="similarity">
    <text evidence="1">Belongs to the metallo-beta-lactamase superfamily. RNA-metabolizing metallo-beta-lactamase-like family. CPSF2/YSH1 subfamily.</text>
</comment>
<comment type="subcellular location">
    <subcellularLocation>
        <location evidence="1">Nucleus</location>
    </subcellularLocation>
</comment>
<dbReference type="RefSeq" id="XP_019015917.1">
    <property type="nucleotide sequence ID" value="XM_019161908.1"/>
</dbReference>
<dbReference type="InterPro" id="IPR036866">
    <property type="entry name" value="RibonucZ/Hydroxyglut_hydro"/>
</dbReference>
<keyword evidence="1" id="KW-0694">RNA-binding</keyword>
<evidence type="ECO:0000256" key="1">
    <source>
        <dbReference type="RuleBase" id="RU365006"/>
    </source>
</evidence>
<sequence>MFEFTAIGDGSSQAKILSLDNTITILADPGWNGTDSLEFYAPYVNSIDMIILSQTTTSFIGAYAYLLHQHPQLRHIPTYSTLPVTKLGRVSVCELYRSLGLLGPVDGNSIEFNDVLRYFNSIKCLNYSQTIHLPHVNNKLINLSLTPYNSGYTIGGSIWLLENNINEKIVYAPIWNHSKDEFLNNCKIFNNSDLVRPTTFITNCEFVSSKYSHSTRVQTFMQLIEKTLYSGTNVLLPTTLAGRFFELIIPILLNNKISASIYMLNFTGLENLKILSNFLEWMNQSIIKLWENENQSEILFERNRIQLIKFEDLDSLVNTSEFQRKPKIFFVEEMNLMDGSFFSQFLIDMNSRLSYSMILTEKPNLNSKLHQFYKIWRQGVDATEADPKEGSHIVLEIPDVRLASVKEELLRGKELAAYLKKIGERKELELKLEKEEMEKRRLEEMLEAGVKVETDTEDEEDEEDADAEKVLANIDQNIKADESALSGNTLTKKDSQTAVGVEITANIIKTAEIKFQLDDSKRLKMDEILMLPRDFDVRSLKHKNRVFPFVNNRYNADDYGVVVKHEDFQIYDDDRFPILGADATNAHENGNDNKGSGDESGGSGMESDEEQGRGKKRNRRGGDRRRRKRRGGNRNRRNGGNDGNDGSGRRGKEENALYQPAVYSLESTVDPVVREKTTSRVTVRCGISFIDLGGNHDLRSLKFTAKQIKPRKVIILPGVSGNADDLMLELSEDTKQSILSGNDHSANIDVEYIKSKMNQKIDLGDVITSYELLLDEKLASSLHWQTLNDGYSVSSVGGVVEKLKDWEFKLTELGSTASSTMAVSSTKIGDVKLAQLRRALATKKHRVELMGDGRLVVDEELVVGKASEGNLSIEGGLGGLFYEVKDLIENMLATI</sequence>
<organism evidence="6 7">
    <name type="scientific">Pichia membranifaciens NRRL Y-2026</name>
    <dbReference type="NCBI Taxonomy" id="763406"/>
    <lineage>
        <taxon>Eukaryota</taxon>
        <taxon>Fungi</taxon>
        <taxon>Dikarya</taxon>
        <taxon>Ascomycota</taxon>
        <taxon>Saccharomycotina</taxon>
        <taxon>Pichiomycetes</taxon>
        <taxon>Pichiales</taxon>
        <taxon>Pichiaceae</taxon>
        <taxon>Pichia</taxon>
    </lineage>
</organism>
<evidence type="ECO:0000259" key="4">
    <source>
        <dbReference type="Pfam" id="PF13299"/>
    </source>
</evidence>
<evidence type="ECO:0000256" key="2">
    <source>
        <dbReference type="SAM" id="Coils"/>
    </source>
</evidence>